<evidence type="ECO:0000259" key="1">
    <source>
        <dbReference type="PROSITE" id="PS50234"/>
    </source>
</evidence>
<reference evidence="2" key="1">
    <citation type="journal article" date="2014" name="Front. Microbiol.">
        <title>High frequency of phylogenetically diverse reductive dehalogenase-homologous genes in deep subseafloor sedimentary metagenomes.</title>
        <authorList>
            <person name="Kawai M."/>
            <person name="Futagami T."/>
            <person name="Toyoda A."/>
            <person name="Takaki Y."/>
            <person name="Nishi S."/>
            <person name="Hori S."/>
            <person name="Arai W."/>
            <person name="Tsubouchi T."/>
            <person name="Morono Y."/>
            <person name="Uchiyama I."/>
            <person name="Ito T."/>
            <person name="Fujiyama A."/>
            <person name="Inagaki F."/>
            <person name="Takami H."/>
        </authorList>
    </citation>
    <scope>NUCLEOTIDE SEQUENCE</scope>
    <source>
        <strain evidence="2">Expedition CK06-06</strain>
    </source>
</reference>
<feature type="non-terminal residue" evidence="2">
    <location>
        <position position="184"/>
    </location>
</feature>
<dbReference type="AlphaFoldDB" id="X0X5C1"/>
<dbReference type="Pfam" id="PF00092">
    <property type="entry name" value="VWA"/>
    <property type="match status" value="1"/>
</dbReference>
<name>X0X5C1_9ZZZZ</name>
<gene>
    <name evidence="2" type="ORF">S01H1_72832</name>
</gene>
<protein>
    <recommendedName>
        <fullName evidence="1">VWFA domain-containing protein</fullName>
    </recommendedName>
</protein>
<dbReference type="InterPro" id="IPR011392">
    <property type="entry name" value="Tellurite-R_TerY"/>
</dbReference>
<proteinExistence type="predicted"/>
<accession>X0X5C1</accession>
<dbReference type="Gene3D" id="3.40.50.410">
    <property type="entry name" value="von Willebrand factor, type A domain"/>
    <property type="match status" value="1"/>
</dbReference>
<dbReference type="InterPro" id="IPR036465">
    <property type="entry name" value="vWFA_dom_sf"/>
</dbReference>
<dbReference type="PROSITE" id="PS50234">
    <property type="entry name" value="VWFA"/>
    <property type="match status" value="1"/>
</dbReference>
<dbReference type="EMBL" id="BARS01048616">
    <property type="protein sequence ID" value="GAG38424.1"/>
    <property type="molecule type" value="Genomic_DNA"/>
</dbReference>
<comment type="caution">
    <text evidence="2">The sequence shown here is derived from an EMBL/GenBank/DDBJ whole genome shotgun (WGS) entry which is preliminary data.</text>
</comment>
<sequence length="184" mass="20148">MAESLLDQAEFADNPEPRCPVVLLLDTSGSMQGQPIQELNEGLRAFDGAVKADRLASLRVEVAIVTFGGTVEAIDVRSGMGQPVDFDAQHSFITVDVFRPPTLKARGGTPMGSAVRRALKLLGDRKEIYKQNSLDYFRPWMFLITDGKPTDEWKTAAQQVKEEEGRKGVLFFSVGVEGADMGTL</sequence>
<feature type="domain" description="VWFA" evidence="1">
    <location>
        <begin position="20"/>
        <end position="184"/>
    </location>
</feature>
<organism evidence="2">
    <name type="scientific">marine sediment metagenome</name>
    <dbReference type="NCBI Taxonomy" id="412755"/>
    <lineage>
        <taxon>unclassified sequences</taxon>
        <taxon>metagenomes</taxon>
        <taxon>ecological metagenomes</taxon>
    </lineage>
</organism>
<dbReference type="PIRSF" id="PIRSF020634">
    <property type="entry name" value="TerY_vWA"/>
    <property type="match status" value="1"/>
</dbReference>
<evidence type="ECO:0000313" key="2">
    <source>
        <dbReference type="EMBL" id="GAG38424.1"/>
    </source>
</evidence>
<dbReference type="SUPFAM" id="SSF53300">
    <property type="entry name" value="vWA-like"/>
    <property type="match status" value="1"/>
</dbReference>
<dbReference type="InterPro" id="IPR002035">
    <property type="entry name" value="VWF_A"/>
</dbReference>